<accession>A0A9P5Y0E2</accession>
<dbReference type="EMBL" id="MU150305">
    <property type="protein sequence ID" value="KAF9460048.1"/>
    <property type="molecule type" value="Genomic_DNA"/>
</dbReference>
<evidence type="ECO:0000313" key="1">
    <source>
        <dbReference type="EMBL" id="KAF9460048.1"/>
    </source>
</evidence>
<proteinExistence type="predicted"/>
<dbReference type="AlphaFoldDB" id="A0A9P5Y0E2"/>
<evidence type="ECO:0000313" key="2">
    <source>
        <dbReference type="Proteomes" id="UP000807353"/>
    </source>
</evidence>
<sequence length="175" mass="19704">MSQVYLFSNKHNLYTSIASSISTSGEYRFTSVFARPGVPIKTTVTSPEGKEGTIYWKEHAIEVEGVKHVVEDLQQKRSGFKSPHTRHWVLGTDEWQSKYSSGSHSWKVLNVQDDEPTPSPAVELTPYRSKTFGKADPAMLMISVPDADSVFLILILVYSHLTELPRSSWLSGFRL</sequence>
<reference evidence="1" key="1">
    <citation type="submission" date="2020-11" db="EMBL/GenBank/DDBJ databases">
        <authorList>
            <consortium name="DOE Joint Genome Institute"/>
            <person name="Ahrendt S."/>
            <person name="Riley R."/>
            <person name="Andreopoulos W."/>
            <person name="Labutti K."/>
            <person name="Pangilinan J."/>
            <person name="Ruiz-Duenas F.J."/>
            <person name="Barrasa J.M."/>
            <person name="Sanchez-Garcia M."/>
            <person name="Camarero S."/>
            <person name="Miyauchi S."/>
            <person name="Serrano A."/>
            <person name="Linde D."/>
            <person name="Babiker R."/>
            <person name="Drula E."/>
            <person name="Ayuso-Fernandez I."/>
            <person name="Pacheco R."/>
            <person name="Padilla G."/>
            <person name="Ferreira P."/>
            <person name="Barriuso J."/>
            <person name="Kellner H."/>
            <person name="Castanera R."/>
            <person name="Alfaro M."/>
            <person name="Ramirez L."/>
            <person name="Pisabarro A.G."/>
            <person name="Kuo A."/>
            <person name="Tritt A."/>
            <person name="Lipzen A."/>
            <person name="He G."/>
            <person name="Yan M."/>
            <person name="Ng V."/>
            <person name="Cullen D."/>
            <person name="Martin F."/>
            <person name="Rosso M.-N."/>
            <person name="Henrissat B."/>
            <person name="Hibbett D."/>
            <person name="Martinez A.T."/>
            <person name="Grigoriev I.V."/>
        </authorList>
    </citation>
    <scope>NUCLEOTIDE SEQUENCE</scope>
    <source>
        <strain evidence="1">CBS 247.69</strain>
    </source>
</reference>
<gene>
    <name evidence="1" type="ORF">BDZ94DRAFT_1266793</name>
</gene>
<comment type="caution">
    <text evidence="1">The sequence shown here is derived from an EMBL/GenBank/DDBJ whole genome shotgun (WGS) entry which is preliminary data.</text>
</comment>
<protein>
    <submittedName>
        <fullName evidence="1">Uncharacterized protein</fullName>
    </submittedName>
</protein>
<keyword evidence="2" id="KW-1185">Reference proteome</keyword>
<dbReference type="OrthoDB" id="2989558at2759"/>
<organism evidence="1 2">
    <name type="scientific">Collybia nuda</name>
    <dbReference type="NCBI Taxonomy" id="64659"/>
    <lineage>
        <taxon>Eukaryota</taxon>
        <taxon>Fungi</taxon>
        <taxon>Dikarya</taxon>
        <taxon>Basidiomycota</taxon>
        <taxon>Agaricomycotina</taxon>
        <taxon>Agaricomycetes</taxon>
        <taxon>Agaricomycetidae</taxon>
        <taxon>Agaricales</taxon>
        <taxon>Tricholomatineae</taxon>
        <taxon>Clitocybaceae</taxon>
        <taxon>Collybia</taxon>
    </lineage>
</organism>
<dbReference type="Proteomes" id="UP000807353">
    <property type="component" value="Unassembled WGS sequence"/>
</dbReference>
<name>A0A9P5Y0E2_9AGAR</name>